<accession>A0A150IVY6</accession>
<dbReference type="CDD" id="cd02037">
    <property type="entry name" value="Mrp_NBP35"/>
    <property type="match status" value="1"/>
</dbReference>
<dbReference type="AlphaFoldDB" id="A0A150IVY6"/>
<reference evidence="12 13" key="1">
    <citation type="journal article" date="2016" name="ISME J.">
        <title>Chasing the elusive Euryarchaeota class WSA2: genomes reveal a uniquely fastidious methyl-reducing methanogen.</title>
        <authorList>
            <person name="Nobu M.K."/>
            <person name="Narihiro T."/>
            <person name="Kuroda K."/>
            <person name="Mei R."/>
            <person name="Liu W.T."/>
        </authorList>
    </citation>
    <scope>NUCLEOTIDE SEQUENCE [LARGE SCALE GENOMIC DNA]</scope>
    <source>
        <strain evidence="9">B03fssc0709_Meth_Bin005</strain>
        <strain evidence="10">B15fssc0709_Meth_Bin003</strain>
        <strain evidence="11">BMIXfssc0709_Meth_Bin006</strain>
    </source>
</reference>
<feature type="binding site" evidence="8">
    <location>
        <begin position="32"/>
        <end position="39"/>
    </location>
    <ligand>
        <name>ATP</name>
        <dbReference type="ChEBI" id="CHEBI:30616"/>
    </ligand>
</feature>
<evidence type="ECO:0000313" key="14">
    <source>
        <dbReference type="Proteomes" id="UP000092403"/>
    </source>
</evidence>
<evidence type="ECO:0000313" key="13">
    <source>
        <dbReference type="Proteomes" id="UP000092401"/>
    </source>
</evidence>
<dbReference type="Pfam" id="PF10609">
    <property type="entry name" value="ParA"/>
    <property type="match status" value="1"/>
</dbReference>
<dbReference type="GO" id="GO:0046872">
    <property type="term" value="F:metal ion binding"/>
    <property type="evidence" value="ECO:0007669"/>
    <property type="project" value="UniProtKB-KW"/>
</dbReference>
<evidence type="ECO:0000313" key="12">
    <source>
        <dbReference type="Proteomes" id="UP000091929"/>
    </source>
</evidence>
<dbReference type="EMBL" id="LNJC01000051">
    <property type="protein sequence ID" value="KYC49035.1"/>
    <property type="molecule type" value="Genomic_DNA"/>
</dbReference>
<dbReference type="Proteomes" id="UP000092403">
    <property type="component" value="Unassembled WGS sequence"/>
</dbReference>
<dbReference type="GO" id="GO:0140663">
    <property type="term" value="F:ATP-dependent FeS chaperone activity"/>
    <property type="evidence" value="ECO:0007669"/>
    <property type="project" value="InterPro"/>
</dbReference>
<evidence type="ECO:0000313" key="11">
    <source>
        <dbReference type="EMBL" id="KYC49035.1"/>
    </source>
</evidence>
<evidence type="ECO:0000256" key="5">
    <source>
        <dbReference type="ARBA" id="ARBA00023014"/>
    </source>
</evidence>
<keyword evidence="1 8" id="KW-0479">Metal-binding</keyword>
<dbReference type="FunFam" id="3.40.50.300:FF:001119">
    <property type="entry name" value="Iron-sulfur cluster carrier protein"/>
    <property type="match status" value="1"/>
</dbReference>
<evidence type="ECO:0000256" key="6">
    <source>
        <dbReference type="ARBA" id="ARBA00058094"/>
    </source>
</evidence>
<evidence type="ECO:0000256" key="2">
    <source>
        <dbReference type="ARBA" id="ARBA00022741"/>
    </source>
</evidence>
<dbReference type="PANTHER" id="PTHR42961:SF2">
    <property type="entry name" value="IRON-SULFUR PROTEIN NUBPL"/>
    <property type="match status" value="1"/>
</dbReference>
<evidence type="ECO:0000256" key="1">
    <source>
        <dbReference type="ARBA" id="ARBA00022723"/>
    </source>
</evidence>
<evidence type="ECO:0000256" key="8">
    <source>
        <dbReference type="HAMAP-Rule" id="MF_02040"/>
    </source>
</evidence>
<protein>
    <recommendedName>
        <fullName evidence="7 8">Iron-sulfur cluster carrier protein</fullName>
    </recommendedName>
</protein>
<evidence type="ECO:0000313" key="9">
    <source>
        <dbReference type="EMBL" id="KYC44341.1"/>
    </source>
</evidence>
<comment type="similarity">
    <text evidence="8">Belongs to the Mrp/NBP35 ATP-binding proteins family.</text>
</comment>
<dbReference type="EMBL" id="LNGE01000076">
    <property type="protein sequence ID" value="KYC44341.1"/>
    <property type="molecule type" value="Genomic_DNA"/>
</dbReference>
<dbReference type="InterPro" id="IPR033756">
    <property type="entry name" value="YlxH/NBP35"/>
</dbReference>
<keyword evidence="4 8" id="KW-0408">Iron</keyword>
<accession>A0A150IND2</accession>
<sequence>MESNLKEHLKVQKMNIDERMSKIGKKIAIGSGKGGVGKSVVTSLLASYLAKQGKKVGILDLDITGPSIPMMFGIGDKPIGGSSGIMPVVSDSGIKIMSMSLFLPNNEDAVIWRGLRIGGAVSQFLADVVWENIDYLLFDLPPGTSDVQLTLMQNIKLDGFIVVTSPQVLAATIVKKAVSMAEELNVKVLGLVENMAYASCPKCGKKMDVFGNGGKSKLGLSVIGSIPIDPEISRLCDEGKIENYEIDFEKIYQLLENI</sequence>
<gene>
    <name evidence="9" type="ORF">APG10_01801</name>
    <name evidence="10" type="ORF">APG11_01868</name>
    <name evidence="11" type="ORF">APG12_01711</name>
</gene>
<dbReference type="InterPro" id="IPR027417">
    <property type="entry name" value="P-loop_NTPase"/>
</dbReference>
<comment type="caution">
    <text evidence="11">The sequence shown here is derived from an EMBL/GenBank/DDBJ whole genome shotgun (WGS) entry which is preliminary data.</text>
</comment>
<dbReference type="GO" id="GO:0005524">
    <property type="term" value="F:ATP binding"/>
    <property type="evidence" value="ECO:0007669"/>
    <property type="project" value="UniProtKB-UniRule"/>
</dbReference>
<evidence type="ECO:0000256" key="3">
    <source>
        <dbReference type="ARBA" id="ARBA00022840"/>
    </source>
</evidence>
<name>A0A150IVY6_9EURY</name>
<comment type="subunit">
    <text evidence="8">Homodimer.</text>
</comment>
<dbReference type="EMBL" id="LNGF01000070">
    <property type="protein sequence ID" value="KYC46473.1"/>
    <property type="molecule type" value="Genomic_DNA"/>
</dbReference>
<comment type="function">
    <text evidence="6 8">Binds and transfers iron-sulfur (Fe-S) clusters to target apoproteins. Can hydrolyze ATP.</text>
</comment>
<keyword evidence="2 8" id="KW-0547">Nucleotide-binding</keyword>
<dbReference type="PANTHER" id="PTHR42961">
    <property type="entry name" value="IRON-SULFUR PROTEIN NUBPL"/>
    <property type="match status" value="1"/>
</dbReference>
<dbReference type="Proteomes" id="UP000091929">
    <property type="component" value="Unassembled WGS sequence"/>
</dbReference>
<dbReference type="HAMAP" id="MF_02040">
    <property type="entry name" value="Mrp_NBP35"/>
    <property type="match status" value="1"/>
</dbReference>
<evidence type="ECO:0000256" key="7">
    <source>
        <dbReference type="ARBA" id="ARBA00074706"/>
    </source>
</evidence>
<keyword evidence="3 8" id="KW-0067">ATP-binding</keyword>
<evidence type="ECO:0000256" key="4">
    <source>
        <dbReference type="ARBA" id="ARBA00023004"/>
    </source>
</evidence>
<accession>A0A150IH66</accession>
<dbReference type="Gene3D" id="3.40.50.300">
    <property type="entry name" value="P-loop containing nucleotide triphosphate hydrolases"/>
    <property type="match status" value="1"/>
</dbReference>
<dbReference type="GO" id="GO:0016887">
    <property type="term" value="F:ATP hydrolysis activity"/>
    <property type="evidence" value="ECO:0007669"/>
    <property type="project" value="UniProtKB-UniRule"/>
</dbReference>
<dbReference type="InterPro" id="IPR044304">
    <property type="entry name" value="NUBPL-like"/>
</dbReference>
<keyword evidence="5 8" id="KW-0411">Iron-sulfur</keyword>
<evidence type="ECO:0000313" key="10">
    <source>
        <dbReference type="EMBL" id="KYC46473.1"/>
    </source>
</evidence>
<proteinExistence type="inferred from homology"/>
<dbReference type="SUPFAM" id="SSF52540">
    <property type="entry name" value="P-loop containing nucleoside triphosphate hydrolases"/>
    <property type="match status" value="1"/>
</dbReference>
<dbReference type="InterPro" id="IPR019591">
    <property type="entry name" value="Mrp/NBP35_ATP-bd"/>
</dbReference>
<organism evidence="11 14">
    <name type="scientific">Candidatus Methanofastidiosum methylothiophilum</name>
    <dbReference type="NCBI Taxonomy" id="1705564"/>
    <lineage>
        <taxon>Archaea</taxon>
        <taxon>Methanobacteriati</taxon>
        <taxon>Methanobacteriota</taxon>
        <taxon>Stenosarchaea group</taxon>
        <taxon>Candidatus Methanofastidiosia</taxon>
        <taxon>Candidatus Methanofastidiosales</taxon>
        <taxon>Candidatus Methanofastidiosaceae</taxon>
        <taxon>Candidatus Methanofastidiosum</taxon>
    </lineage>
</organism>
<keyword evidence="8" id="KW-0378">Hydrolase</keyword>
<dbReference type="GO" id="GO:0051539">
    <property type="term" value="F:4 iron, 4 sulfur cluster binding"/>
    <property type="evidence" value="ECO:0007669"/>
    <property type="project" value="TreeGrafter"/>
</dbReference>
<dbReference type="GO" id="GO:0016226">
    <property type="term" value="P:iron-sulfur cluster assembly"/>
    <property type="evidence" value="ECO:0007669"/>
    <property type="project" value="InterPro"/>
</dbReference>
<dbReference type="Proteomes" id="UP000092401">
    <property type="component" value="Unassembled WGS sequence"/>
</dbReference>